<dbReference type="InterPro" id="IPR041118">
    <property type="entry name" value="Rx_N"/>
</dbReference>
<evidence type="ECO:0000256" key="3">
    <source>
        <dbReference type="ARBA" id="ARBA00022821"/>
    </source>
</evidence>
<keyword evidence="2" id="KW-0547">Nucleotide-binding</keyword>
<protein>
    <recommendedName>
        <fullName evidence="4">Disease resistance N-terminal domain-containing protein</fullName>
    </recommendedName>
</protein>
<dbReference type="EMBL" id="KE345012">
    <property type="protein sequence ID" value="EXB89629.1"/>
    <property type="molecule type" value="Genomic_DNA"/>
</dbReference>
<keyword evidence="6" id="KW-1185">Reference proteome</keyword>
<dbReference type="Gene3D" id="1.20.5.4130">
    <property type="match status" value="1"/>
</dbReference>
<evidence type="ECO:0000256" key="1">
    <source>
        <dbReference type="ARBA" id="ARBA00022737"/>
    </source>
</evidence>
<evidence type="ECO:0000313" key="6">
    <source>
        <dbReference type="Proteomes" id="UP000030645"/>
    </source>
</evidence>
<name>W9S5F2_9ROSA</name>
<reference evidence="6" key="1">
    <citation type="submission" date="2013-01" db="EMBL/GenBank/DDBJ databases">
        <title>Draft Genome Sequence of a Mulberry Tree, Morus notabilis C.K. Schneid.</title>
        <authorList>
            <person name="He N."/>
            <person name="Zhao S."/>
        </authorList>
    </citation>
    <scope>NUCLEOTIDE SEQUENCE</scope>
</reference>
<keyword evidence="1" id="KW-0677">Repeat</keyword>
<dbReference type="GO" id="GO:0006952">
    <property type="term" value="P:defense response"/>
    <property type="evidence" value="ECO:0007669"/>
    <property type="project" value="UniProtKB-KW"/>
</dbReference>
<organism evidence="5 6">
    <name type="scientific">Morus notabilis</name>
    <dbReference type="NCBI Taxonomy" id="981085"/>
    <lineage>
        <taxon>Eukaryota</taxon>
        <taxon>Viridiplantae</taxon>
        <taxon>Streptophyta</taxon>
        <taxon>Embryophyta</taxon>
        <taxon>Tracheophyta</taxon>
        <taxon>Spermatophyta</taxon>
        <taxon>Magnoliopsida</taxon>
        <taxon>eudicotyledons</taxon>
        <taxon>Gunneridae</taxon>
        <taxon>Pentapetalae</taxon>
        <taxon>rosids</taxon>
        <taxon>fabids</taxon>
        <taxon>Rosales</taxon>
        <taxon>Moraceae</taxon>
        <taxon>Moreae</taxon>
        <taxon>Morus</taxon>
    </lineage>
</organism>
<gene>
    <name evidence="5" type="ORF">L484_018730</name>
</gene>
<accession>W9S5F2</accession>
<keyword evidence="3" id="KW-0611">Plant defense</keyword>
<dbReference type="Proteomes" id="UP000030645">
    <property type="component" value="Unassembled WGS sequence"/>
</dbReference>
<dbReference type="Pfam" id="PF18052">
    <property type="entry name" value="Rx_N"/>
    <property type="match status" value="1"/>
</dbReference>
<evidence type="ECO:0000259" key="4">
    <source>
        <dbReference type="Pfam" id="PF18052"/>
    </source>
</evidence>
<sequence length="59" mass="7184">MKRLTDELETIQCFLKEAEEKAEMRDDNVKTWVKKVREEGYDIEDVMDEYLLHVAQHRQ</sequence>
<dbReference type="CDD" id="cd14798">
    <property type="entry name" value="RX-CC_like"/>
    <property type="match status" value="1"/>
</dbReference>
<feature type="domain" description="Disease resistance N-terminal" evidence="4">
    <location>
        <begin position="1"/>
        <end position="58"/>
    </location>
</feature>
<dbReference type="AlphaFoldDB" id="W9S5F2"/>
<evidence type="ECO:0000313" key="5">
    <source>
        <dbReference type="EMBL" id="EXB89629.1"/>
    </source>
</evidence>
<evidence type="ECO:0000256" key="2">
    <source>
        <dbReference type="ARBA" id="ARBA00022741"/>
    </source>
</evidence>
<dbReference type="InterPro" id="IPR038005">
    <property type="entry name" value="RX-like_CC"/>
</dbReference>
<proteinExistence type="predicted"/>
<dbReference type="GO" id="GO:0000166">
    <property type="term" value="F:nucleotide binding"/>
    <property type="evidence" value="ECO:0007669"/>
    <property type="project" value="UniProtKB-KW"/>
</dbReference>